<evidence type="ECO:0008006" key="4">
    <source>
        <dbReference type="Google" id="ProtNLM"/>
    </source>
</evidence>
<protein>
    <recommendedName>
        <fullName evidence="4">Lipoprotein</fullName>
    </recommendedName>
</protein>
<comment type="caution">
    <text evidence="2">The sequence shown here is derived from an EMBL/GenBank/DDBJ whole genome shotgun (WGS) entry which is preliminary data.</text>
</comment>
<dbReference type="Proteomes" id="UP000284684">
    <property type="component" value="Unassembled WGS sequence"/>
</dbReference>
<dbReference type="RefSeq" id="WP_123584880.1">
    <property type="nucleotide sequence ID" value="NZ_MOBI01000029.1"/>
</dbReference>
<feature type="signal peptide" evidence="1">
    <location>
        <begin position="1"/>
        <end position="19"/>
    </location>
</feature>
<evidence type="ECO:0000313" key="2">
    <source>
        <dbReference type="EMBL" id="ROM90766.1"/>
    </source>
</evidence>
<sequence>MSFKTVVLSFLLFSFSALQGCGPRITYSYSPPESESGMRCVRECSTQKGQCKMLAQMQASNDRALYDARRMAYDYCTQNTDKKKSKSCPYPQPSFHYGDSCFDDYQECYQGCGGVITPVIHQD</sequence>
<feature type="chain" id="PRO_5019038648" description="Lipoprotein" evidence="1">
    <location>
        <begin position="20"/>
        <end position="123"/>
    </location>
</feature>
<evidence type="ECO:0000313" key="3">
    <source>
        <dbReference type="Proteomes" id="UP000284684"/>
    </source>
</evidence>
<evidence type="ECO:0000256" key="1">
    <source>
        <dbReference type="SAM" id="SignalP"/>
    </source>
</evidence>
<proteinExistence type="predicted"/>
<accession>A0A423GK35</accession>
<gene>
    <name evidence="2" type="ORF">BK658_25620</name>
</gene>
<dbReference type="AlphaFoldDB" id="A0A423GK35"/>
<reference evidence="2 3" key="1">
    <citation type="submission" date="2016-10" db="EMBL/GenBank/DDBJ databases">
        <title>Comparative genome analysis of multiple Pseudomonas spp. focuses on biocontrol and plant growth promoting traits.</title>
        <authorList>
            <person name="Tao X.-Y."/>
            <person name="Taylor C.G."/>
        </authorList>
    </citation>
    <scope>NUCLEOTIDE SEQUENCE [LARGE SCALE GENOMIC DNA]</scope>
    <source>
        <strain evidence="2 3">37D10</strain>
    </source>
</reference>
<name>A0A423GK35_9PSED</name>
<keyword evidence="1" id="KW-0732">Signal</keyword>
<dbReference type="PROSITE" id="PS51257">
    <property type="entry name" value="PROKAR_LIPOPROTEIN"/>
    <property type="match status" value="1"/>
</dbReference>
<dbReference type="EMBL" id="MOBI01000029">
    <property type="protein sequence ID" value="ROM90766.1"/>
    <property type="molecule type" value="Genomic_DNA"/>
</dbReference>
<organism evidence="2 3">
    <name type="scientific">Pseudomonas brassicacearum</name>
    <dbReference type="NCBI Taxonomy" id="930166"/>
    <lineage>
        <taxon>Bacteria</taxon>
        <taxon>Pseudomonadati</taxon>
        <taxon>Pseudomonadota</taxon>
        <taxon>Gammaproteobacteria</taxon>
        <taxon>Pseudomonadales</taxon>
        <taxon>Pseudomonadaceae</taxon>
        <taxon>Pseudomonas</taxon>
    </lineage>
</organism>